<dbReference type="AlphaFoldDB" id="S7PMD8"/>
<feature type="domain" description="PLAT" evidence="6">
    <location>
        <begin position="1"/>
        <end position="141"/>
    </location>
</feature>
<keyword evidence="9" id="KW-1185">Reference proteome</keyword>
<evidence type="ECO:0000256" key="1">
    <source>
        <dbReference type="ARBA" id="ARBA00022723"/>
    </source>
</evidence>
<reference evidence="8 9" key="1">
    <citation type="journal article" date="2013" name="Nat. Commun.">
        <title>Genome analysis reveals insights into physiology and longevity of the Brandt's bat Myotis brandtii.</title>
        <authorList>
            <person name="Seim I."/>
            <person name="Fang X."/>
            <person name="Xiong Z."/>
            <person name="Lobanov A.V."/>
            <person name="Huang Z."/>
            <person name="Ma S."/>
            <person name="Feng Y."/>
            <person name="Turanov A.A."/>
            <person name="Zhu Y."/>
            <person name="Lenz T.L."/>
            <person name="Gerashchenko M.V."/>
            <person name="Fan D."/>
            <person name="Hee Yim S."/>
            <person name="Yao X."/>
            <person name="Jordan D."/>
            <person name="Xiong Y."/>
            <person name="Ma Y."/>
            <person name="Lyapunov A.N."/>
            <person name="Chen G."/>
            <person name="Kulakova O.I."/>
            <person name="Sun Y."/>
            <person name="Lee S.G."/>
            <person name="Bronson R.T."/>
            <person name="Moskalev A.A."/>
            <person name="Sunyaev S.R."/>
            <person name="Zhang G."/>
            <person name="Krogh A."/>
            <person name="Wang J."/>
            <person name="Gladyshev V.N."/>
        </authorList>
    </citation>
    <scope>NUCLEOTIDE SEQUENCE [LARGE SCALE GENOMIC DNA]</scope>
</reference>
<dbReference type="GO" id="GO:0034440">
    <property type="term" value="P:lipid oxidation"/>
    <property type="evidence" value="ECO:0007669"/>
    <property type="project" value="InterPro"/>
</dbReference>
<dbReference type="EMBL" id="KE162745">
    <property type="protein sequence ID" value="EPQ09457.1"/>
    <property type="molecule type" value="Genomic_DNA"/>
</dbReference>
<keyword evidence="2" id="KW-0223">Dioxygenase</keyword>
<evidence type="ECO:0000313" key="8">
    <source>
        <dbReference type="EMBL" id="EPQ09457.1"/>
    </source>
</evidence>
<comment type="caution">
    <text evidence="5">Lacks conserved residue(s) required for the propagation of feature annotation.</text>
</comment>
<protein>
    <submittedName>
        <fullName evidence="8">Arachidonate 12-lipoxygenase, 12S-type</fullName>
    </submittedName>
</protein>
<dbReference type="Proteomes" id="UP000052978">
    <property type="component" value="Unassembled WGS sequence"/>
</dbReference>
<dbReference type="PROSITE" id="PS51393">
    <property type="entry name" value="LIPOXYGENASE_3"/>
    <property type="match status" value="1"/>
</dbReference>
<keyword evidence="1" id="KW-0479">Metal-binding</keyword>
<dbReference type="InterPro" id="IPR000907">
    <property type="entry name" value="LipOase"/>
</dbReference>
<evidence type="ECO:0000256" key="2">
    <source>
        <dbReference type="ARBA" id="ARBA00022964"/>
    </source>
</evidence>
<organism evidence="8 9">
    <name type="scientific">Myotis brandtii</name>
    <name type="common">Brandt's bat</name>
    <dbReference type="NCBI Taxonomy" id="109478"/>
    <lineage>
        <taxon>Eukaryota</taxon>
        <taxon>Metazoa</taxon>
        <taxon>Chordata</taxon>
        <taxon>Craniata</taxon>
        <taxon>Vertebrata</taxon>
        <taxon>Euteleostomi</taxon>
        <taxon>Mammalia</taxon>
        <taxon>Eutheria</taxon>
        <taxon>Laurasiatheria</taxon>
        <taxon>Chiroptera</taxon>
        <taxon>Yangochiroptera</taxon>
        <taxon>Vespertilionidae</taxon>
        <taxon>Myotis</taxon>
    </lineage>
</organism>
<dbReference type="Gene3D" id="3.10.450.60">
    <property type="match status" value="1"/>
</dbReference>
<dbReference type="SUPFAM" id="SSF49723">
    <property type="entry name" value="Lipase/lipooxygenase domain (PLAT/LH2 domain)"/>
    <property type="match status" value="1"/>
</dbReference>
<dbReference type="Gene3D" id="2.60.60.20">
    <property type="entry name" value="PLAT/LH2 domain"/>
    <property type="match status" value="1"/>
</dbReference>
<dbReference type="InterPro" id="IPR036392">
    <property type="entry name" value="PLAT/LH2_dom_sf"/>
</dbReference>
<dbReference type="PANTHER" id="PTHR11771">
    <property type="entry name" value="LIPOXYGENASE"/>
    <property type="match status" value="1"/>
</dbReference>
<accession>S7PMD8</accession>
<sequence>MGVELAGSGSCAILRHAQKSDGRQRPTAQVLGEEAMLSLEALLPAPQRTPNPQLNVLSRVPATKSHRVLSPQVEEFEQDVPQDLGPLQFVKLHKHHSLVDNAWFCNLITVQGPGALEEATFPCYSWVQGGGVLTLPEGTAGPPGLPKTIAAGSIDGLPPNMRFHEQKRLHYGWSVIAGLMLPSGMEELQTQLEKELQKGSIFQADSILLDGIPANVIQGEQQYLAAPLVRLKMEPSGKLLPMVMQIQPPSPSCPTPPLFLPSDPPLAWLLAMSWVRSSDFHVHEL</sequence>
<dbReference type="Pfam" id="PF01477">
    <property type="entry name" value="PLAT"/>
    <property type="match status" value="1"/>
</dbReference>
<feature type="domain" description="Lipoxygenase" evidence="7">
    <location>
        <begin position="181"/>
        <end position="285"/>
    </location>
</feature>
<gene>
    <name evidence="8" type="ORF">D623_10001252</name>
</gene>
<dbReference type="SUPFAM" id="SSF48484">
    <property type="entry name" value="Lipoxigenase"/>
    <property type="match status" value="1"/>
</dbReference>
<dbReference type="GO" id="GO:0046872">
    <property type="term" value="F:metal ion binding"/>
    <property type="evidence" value="ECO:0007669"/>
    <property type="project" value="UniProtKB-KW"/>
</dbReference>
<evidence type="ECO:0000256" key="3">
    <source>
        <dbReference type="ARBA" id="ARBA00023002"/>
    </source>
</evidence>
<evidence type="ECO:0000256" key="5">
    <source>
        <dbReference type="PROSITE-ProRule" id="PRU00152"/>
    </source>
</evidence>
<dbReference type="InterPro" id="IPR013819">
    <property type="entry name" value="LipOase_C"/>
</dbReference>
<evidence type="ECO:0000256" key="4">
    <source>
        <dbReference type="ARBA" id="ARBA00023098"/>
    </source>
</evidence>
<name>S7PMD8_MYOBR</name>
<evidence type="ECO:0000259" key="7">
    <source>
        <dbReference type="PROSITE" id="PS51393"/>
    </source>
</evidence>
<keyword evidence="3" id="KW-0560">Oxidoreductase</keyword>
<evidence type="ECO:0000259" key="6">
    <source>
        <dbReference type="PROSITE" id="PS50095"/>
    </source>
</evidence>
<dbReference type="PROSITE" id="PS50095">
    <property type="entry name" value="PLAT"/>
    <property type="match status" value="1"/>
</dbReference>
<dbReference type="SMART" id="SM00308">
    <property type="entry name" value="LH2"/>
    <property type="match status" value="1"/>
</dbReference>
<proteinExistence type="predicted"/>
<evidence type="ECO:0000313" key="9">
    <source>
        <dbReference type="Proteomes" id="UP000052978"/>
    </source>
</evidence>
<dbReference type="InterPro" id="IPR036226">
    <property type="entry name" value="LipOase_C_sf"/>
</dbReference>
<dbReference type="InterPro" id="IPR001024">
    <property type="entry name" value="PLAT/LH2_dom"/>
</dbReference>
<dbReference type="GO" id="GO:0016702">
    <property type="term" value="F:oxidoreductase activity, acting on single donors with incorporation of molecular oxygen, incorporation of two atoms of oxygen"/>
    <property type="evidence" value="ECO:0007669"/>
    <property type="project" value="InterPro"/>
</dbReference>
<keyword evidence="4" id="KW-0443">Lipid metabolism</keyword>